<proteinExistence type="predicted"/>
<evidence type="ECO:0000256" key="1">
    <source>
        <dbReference type="SAM" id="Phobius"/>
    </source>
</evidence>
<dbReference type="EMBL" id="PFDW01000052">
    <property type="protein sequence ID" value="PJE58104.1"/>
    <property type="molecule type" value="Genomic_DNA"/>
</dbReference>
<gene>
    <name evidence="2" type="ORF">COU81_02465</name>
</gene>
<keyword evidence="1" id="KW-1133">Transmembrane helix</keyword>
<comment type="caution">
    <text evidence="2">The sequence shown here is derived from an EMBL/GenBank/DDBJ whole genome shotgun (WGS) entry which is preliminary data.</text>
</comment>
<dbReference type="Proteomes" id="UP000231450">
    <property type="component" value="Unassembled WGS sequence"/>
</dbReference>
<protein>
    <recommendedName>
        <fullName evidence="4">Type II secretion system protein</fullName>
    </recommendedName>
</protein>
<accession>A0A2M8KDX5</accession>
<dbReference type="AlphaFoldDB" id="A0A2M8KDX5"/>
<reference evidence="3" key="1">
    <citation type="submission" date="2017-09" db="EMBL/GenBank/DDBJ databases">
        <title>Depth-based differentiation of microbial function through sediment-hosted aquifers and enrichment of novel symbionts in the deep terrestrial subsurface.</title>
        <authorList>
            <person name="Probst A.J."/>
            <person name="Ladd B."/>
            <person name="Jarett J.K."/>
            <person name="Geller-Mcgrath D.E."/>
            <person name="Sieber C.M.K."/>
            <person name="Emerson J.B."/>
            <person name="Anantharaman K."/>
            <person name="Thomas B.C."/>
            <person name="Malmstrom R."/>
            <person name="Stieglmeier M."/>
            <person name="Klingl A."/>
            <person name="Woyke T."/>
            <person name="Ryan C.M."/>
            <person name="Banfield J.F."/>
        </authorList>
    </citation>
    <scope>NUCLEOTIDE SEQUENCE [LARGE SCALE GENOMIC DNA]</scope>
</reference>
<sequence>MINKIETKISKYNSGFTMMELVFYITAIAGIVVLSVVLLLNMTRTKEKINGISLLNQNARLISQRVESFIKEADAINLPLDGEVGQSLSLALSDAEKNPTIFSIIGDSFCVKVGDDIWRAISSSSVKIENIEFTNNKGSVQLKISLAHTKQLGNTKYEVLSDWQNTFTIKP</sequence>
<name>A0A2M8KDX5_9BACT</name>
<keyword evidence="1" id="KW-0812">Transmembrane</keyword>
<feature type="transmembrane region" description="Helical" evidence="1">
    <location>
        <begin position="21"/>
        <end position="40"/>
    </location>
</feature>
<evidence type="ECO:0008006" key="4">
    <source>
        <dbReference type="Google" id="ProtNLM"/>
    </source>
</evidence>
<organism evidence="2 3">
    <name type="scientific">Candidatus Portnoybacteria bacterium CG10_big_fil_rev_8_21_14_0_10_36_7</name>
    <dbReference type="NCBI Taxonomy" id="1974812"/>
    <lineage>
        <taxon>Bacteria</taxon>
        <taxon>Candidatus Portnoyibacteriota</taxon>
    </lineage>
</organism>
<keyword evidence="1" id="KW-0472">Membrane</keyword>
<evidence type="ECO:0000313" key="3">
    <source>
        <dbReference type="Proteomes" id="UP000231450"/>
    </source>
</evidence>
<evidence type="ECO:0000313" key="2">
    <source>
        <dbReference type="EMBL" id="PJE58104.1"/>
    </source>
</evidence>